<dbReference type="PANTHER" id="PTHR48051:SF1">
    <property type="entry name" value="RAS SUPPRESSOR PROTEIN 1"/>
    <property type="match status" value="1"/>
</dbReference>
<dbReference type="PANTHER" id="PTHR48051">
    <property type="match status" value="1"/>
</dbReference>
<dbReference type="Gene3D" id="3.80.10.10">
    <property type="entry name" value="Ribonuclease Inhibitor"/>
    <property type="match status" value="1"/>
</dbReference>
<feature type="region of interest" description="Disordered" evidence="3">
    <location>
        <begin position="1"/>
        <end position="58"/>
    </location>
</feature>
<accession>A0A8K0PED4</accession>
<evidence type="ECO:0000313" key="5">
    <source>
        <dbReference type="Proteomes" id="UP000809789"/>
    </source>
</evidence>
<evidence type="ECO:0000256" key="1">
    <source>
        <dbReference type="ARBA" id="ARBA00022614"/>
    </source>
</evidence>
<sequence length="517" mass="57969">MAIPSSPPIVAEDLPSSPLLPPIAPFQRKRHFTEDDNLSSDPVFSEDGSESDERSGERRKRLYKGPWWGQRITARESRKPSKFADSGVWLASETSDDGFMLGPAHYDTGMTVLKQDECGDQQSTPRLVDVCEERSLPTAEQLALEIVLDCVENSREVVDLSDMSLKQLSDNAVKPLHQMIRARDMDQPDSDNFISLTPDIQMYLSSNALTSLPNELWNLENVSVLSLRNNQISEIPGFISMLTRLKELNIAGNGLHWLPWELLDLIRLRQGQVLRLVTHPNPLWAPVDDSCIASQPPVSFANPASVLAEHQPRGTAMLKSNTQSRITLSSMIARVAATWIARRRTAEDGFSNMAPVFGAATTIRYFDLNGHMLRKYADLPSPSSEASWPADLNASPDLELSPSPTPSLFDIAGRSIRDHYPEHIASWLADGQVTGPIQHMLKHLQQNRTARLPSCSVCGRQYLFKRAEWVEYWHCNMSSSSVPSHLLFLPFMRRTCSWGCVRVAWCEREATEIPRGD</sequence>
<dbReference type="GO" id="GO:0005737">
    <property type="term" value="C:cytoplasm"/>
    <property type="evidence" value="ECO:0007669"/>
    <property type="project" value="TreeGrafter"/>
</dbReference>
<dbReference type="OrthoDB" id="1517790at2759"/>
<dbReference type="InterPro" id="IPR032675">
    <property type="entry name" value="LRR_dom_sf"/>
</dbReference>
<gene>
    <name evidence="4" type="ORF">KVT40_009064</name>
</gene>
<comment type="caution">
    <text evidence="4">The sequence shown here is derived from an EMBL/GenBank/DDBJ whole genome shotgun (WGS) entry which is preliminary data.</text>
</comment>
<organism evidence="4 5">
    <name type="scientific">Elsinoe batatas</name>
    <dbReference type="NCBI Taxonomy" id="2601811"/>
    <lineage>
        <taxon>Eukaryota</taxon>
        <taxon>Fungi</taxon>
        <taxon>Dikarya</taxon>
        <taxon>Ascomycota</taxon>
        <taxon>Pezizomycotina</taxon>
        <taxon>Dothideomycetes</taxon>
        <taxon>Dothideomycetidae</taxon>
        <taxon>Myriangiales</taxon>
        <taxon>Elsinoaceae</taxon>
        <taxon>Elsinoe</taxon>
    </lineage>
</organism>
<evidence type="ECO:0000256" key="2">
    <source>
        <dbReference type="ARBA" id="ARBA00022737"/>
    </source>
</evidence>
<dbReference type="SUPFAM" id="SSF52075">
    <property type="entry name" value="Outer arm dynein light chain 1"/>
    <property type="match status" value="1"/>
</dbReference>
<reference evidence="4" key="1">
    <citation type="submission" date="2021-07" db="EMBL/GenBank/DDBJ databases">
        <title>Elsinoe batatas strain:CRI-CJ2 Genome sequencing and assembly.</title>
        <authorList>
            <person name="Huang L."/>
        </authorList>
    </citation>
    <scope>NUCLEOTIDE SEQUENCE</scope>
    <source>
        <strain evidence="4">CRI-CJ2</strain>
    </source>
</reference>
<keyword evidence="1" id="KW-0433">Leucine-rich repeat</keyword>
<name>A0A8K0PED4_9PEZI</name>
<evidence type="ECO:0000256" key="3">
    <source>
        <dbReference type="SAM" id="MobiDB-lite"/>
    </source>
</evidence>
<keyword evidence="2" id="KW-0677">Repeat</keyword>
<dbReference type="InterPro" id="IPR001611">
    <property type="entry name" value="Leu-rich_rpt"/>
</dbReference>
<protein>
    <submittedName>
        <fullName evidence="4">Uncharacterized protein</fullName>
    </submittedName>
</protein>
<keyword evidence="5" id="KW-1185">Reference proteome</keyword>
<dbReference type="EMBL" id="JAESVG020000010">
    <property type="protein sequence ID" value="KAG8624088.1"/>
    <property type="molecule type" value="Genomic_DNA"/>
</dbReference>
<dbReference type="Pfam" id="PF12799">
    <property type="entry name" value="LRR_4"/>
    <property type="match status" value="1"/>
</dbReference>
<proteinExistence type="predicted"/>
<dbReference type="InterPro" id="IPR050216">
    <property type="entry name" value="LRR_domain-containing"/>
</dbReference>
<dbReference type="PROSITE" id="PS51450">
    <property type="entry name" value="LRR"/>
    <property type="match status" value="1"/>
</dbReference>
<evidence type="ECO:0000313" key="4">
    <source>
        <dbReference type="EMBL" id="KAG8624088.1"/>
    </source>
</evidence>
<dbReference type="InterPro" id="IPR025875">
    <property type="entry name" value="Leu-rich_rpt_4"/>
</dbReference>
<dbReference type="Proteomes" id="UP000809789">
    <property type="component" value="Unassembled WGS sequence"/>
</dbReference>
<dbReference type="AlphaFoldDB" id="A0A8K0PED4"/>